<protein>
    <recommendedName>
        <fullName evidence="4">Secreted protein</fullName>
    </recommendedName>
</protein>
<evidence type="ECO:0008006" key="4">
    <source>
        <dbReference type="Google" id="ProtNLM"/>
    </source>
</evidence>
<evidence type="ECO:0000256" key="1">
    <source>
        <dbReference type="SAM" id="SignalP"/>
    </source>
</evidence>
<feature type="chain" id="PRO_5013123692" description="Secreted protein" evidence="1">
    <location>
        <begin position="35"/>
        <end position="125"/>
    </location>
</feature>
<gene>
    <name evidence="2" type="ORF">BFL34_01928</name>
</gene>
<reference evidence="2 3" key="1">
    <citation type="submission" date="2016-08" db="EMBL/GenBank/DDBJ databases">
        <title>Genome sequence of Clavibacter michiganensis spp strain CFBP7494.</title>
        <authorList>
            <person name="Thapa S.P."/>
            <person name="Coaker G."/>
            <person name="Jacques M.-A."/>
        </authorList>
    </citation>
    <scope>NUCLEOTIDE SEQUENCE [LARGE SCALE GENOMIC DNA]</scope>
    <source>
        <strain evidence="2">CFBP7494</strain>
    </source>
</reference>
<name>A0A251Y677_9MICO</name>
<dbReference type="OrthoDB" id="5148944at2"/>
<organism evidence="2 3">
    <name type="scientific">Clavibacter michiganensis</name>
    <dbReference type="NCBI Taxonomy" id="28447"/>
    <lineage>
        <taxon>Bacteria</taxon>
        <taxon>Bacillati</taxon>
        <taxon>Actinomycetota</taxon>
        <taxon>Actinomycetes</taxon>
        <taxon>Micrococcales</taxon>
        <taxon>Microbacteriaceae</taxon>
        <taxon>Clavibacter</taxon>
    </lineage>
</organism>
<accession>A0A251Y677</accession>
<feature type="signal peptide" evidence="1">
    <location>
        <begin position="1"/>
        <end position="34"/>
    </location>
</feature>
<dbReference type="InterPro" id="IPR045935">
    <property type="entry name" value="DUF6355"/>
</dbReference>
<evidence type="ECO:0000313" key="3">
    <source>
        <dbReference type="Proteomes" id="UP000194837"/>
    </source>
</evidence>
<dbReference type="Proteomes" id="UP000194837">
    <property type="component" value="Unassembled WGS sequence"/>
</dbReference>
<sequence>MEENSTSRGMRFFTGAAAAALALTGLAVLHTATAAPASAYVCGYSVENEDYKSLWSVDLPIVGTVDPFGGTRQVGHYGNCSKGKQRISVSTASGKKSYCVKPGDTRLGFTQNGSKVSGAVKTGTC</sequence>
<dbReference type="EMBL" id="MDJW01000009">
    <property type="protein sequence ID" value="OUE19786.1"/>
    <property type="molecule type" value="Genomic_DNA"/>
</dbReference>
<keyword evidence="1" id="KW-0732">Signal</keyword>
<comment type="caution">
    <text evidence="2">The sequence shown here is derived from an EMBL/GenBank/DDBJ whole genome shotgun (WGS) entry which is preliminary data.</text>
</comment>
<dbReference type="Pfam" id="PF19882">
    <property type="entry name" value="DUF6355"/>
    <property type="match status" value="1"/>
</dbReference>
<dbReference type="AlphaFoldDB" id="A0A251Y677"/>
<proteinExistence type="predicted"/>
<dbReference type="RefSeq" id="WP_143332060.1">
    <property type="nucleotide sequence ID" value="NZ_MDJW01000009.1"/>
</dbReference>
<evidence type="ECO:0000313" key="2">
    <source>
        <dbReference type="EMBL" id="OUE19786.1"/>
    </source>
</evidence>